<organism evidence="1 2">
    <name type="scientific">Sodiomyces alkalinus (strain CBS 110278 / VKM F-3762 / F11)</name>
    <name type="common">Alkaliphilic filamentous fungus</name>
    <dbReference type="NCBI Taxonomy" id="1314773"/>
    <lineage>
        <taxon>Eukaryota</taxon>
        <taxon>Fungi</taxon>
        <taxon>Dikarya</taxon>
        <taxon>Ascomycota</taxon>
        <taxon>Pezizomycotina</taxon>
        <taxon>Sordariomycetes</taxon>
        <taxon>Hypocreomycetidae</taxon>
        <taxon>Glomerellales</taxon>
        <taxon>Plectosphaerellaceae</taxon>
        <taxon>Sodiomyces</taxon>
    </lineage>
</organism>
<keyword evidence="2" id="KW-1185">Reference proteome</keyword>
<gene>
    <name evidence="1" type="ORF">SODALDRAFT_319744</name>
</gene>
<protein>
    <submittedName>
        <fullName evidence="1">Uncharacterized protein</fullName>
    </submittedName>
</protein>
<dbReference type="STRING" id="1314773.A0A3N2Q944"/>
<dbReference type="EMBL" id="ML119051">
    <property type="protein sequence ID" value="ROT43246.1"/>
    <property type="molecule type" value="Genomic_DNA"/>
</dbReference>
<dbReference type="Proteomes" id="UP000272025">
    <property type="component" value="Unassembled WGS sequence"/>
</dbReference>
<evidence type="ECO:0000313" key="2">
    <source>
        <dbReference type="Proteomes" id="UP000272025"/>
    </source>
</evidence>
<dbReference type="AlphaFoldDB" id="A0A3N2Q944"/>
<dbReference type="GeneID" id="39577950"/>
<sequence>MAVDFGGARSDTETKMELPACSTPTELVSHMVEREDDIVWRRKIHKDFLATSGCPTATNVRVNYLSDLIPPPMRRMRRLPAECRSMQGVEKYDSVGQEWVQIPNDNMKFIAVLPLVAAVLAAPTLQKRVPGEITQVLLCTEPNFGGKCEKVDFTLNYPNACHPIPEPFRNNLGSIRPDRGALCRLTTVSAKDDCDTHGDLFIESPGFADLFSKTDHSGQAIARNAHHIECQQCTNCQG</sequence>
<proteinExistence type="predicted"/>
<accession>A0A3N2Q944</accession>
<name>A0A3N2Q944_SODAK</name>
<evidence type="ECO:0000313" key="1">
    <source>
        <dbReference type="EMBL" id="ROT43246.1"/>
    </source>
</evidence>
<reference evidence="1 2" key="1">
    <citation type="journal article" date="2018" name="Mol. Ecol.">
        <title>The obligate alkalophilic soda-lake fungus Sodiomyces alkalinus has shifted to a protein diet.</title>
        <authorList>
            <person name="Grum-Grzhimaylo A.A."/>
            <person name="Falkoski D.L."/>
            <person name="van den Heuvel J."/>
            <person name="Valero-Jimenez C.A."/>
            <person name="Min B."/>
            <person name="Choi I.G."/>
            <person name="Lipzen A."/>
            <person name="Daum C.G."/>
            <person name="Aanen D.K."/>
            <person name="Tsang A."/>
            <person name="Henrissat B."/>
            <person name="Bilanenko E.N."/>
            <person name="de Vries R.P."/>
            <person name="van Kan J.A.L."/>
            <person name="Grigoriev I.V."/>
            <person name="Debets A.J.M."/>
        </authorList>
    </citation>
    <scope>NUCLEOTIDE SEQUENCE [LARGE SCALE GENOMIC DNA]</scope>
    <source>
        <strain evidence="1 2">F11</strain>
    </source>
</reference>
<dbReference type="RefSeq" id="XP_028471052.1">
    <property type="nucleotide sequence ID" value="XM_028609472.1"/>
</dbReference>
<dbReference type="OrthoDB" id="2910287at2759"/>